<proteinExistence type="predicted"/>
<sequence>MKLRVAVLQINSLLGQPQQNILKCKSLLSSIPKDDSQLDLVVLSELAITGYNFASASHIKPFLESPTQFGPSLEFAQEISRKHNCFTVIGYPECSKNSKDCLQEPNLNIYNSCAVFDRQGNIIHNYRKTFLYETDQVWGCLENPQKSFTPINVEFKSGKEKVVTNFGICMDLNPYKFEAPFQAFEFSRACYQSKSQLVICPMAWLSPNSPSLFKEQAEKPSTDLKDEPCNLTINYWILRFFPFLSHKYSFMPKWWSEKNTKVNVICCNRVGMEDDILYGGSSCILEFNGKEGNDEVGTENPSVKVLDSLSQCKEGIMVKEIEV</sequence>
<dbReference type="KEGG" id="lel:PVL30_001065"/>
<name>A5DUR5_LODEL</name>
<organism evidence="2 3">
    <name type="scientific">Lodderomyces elongisporus (strain ATCC 11503 / CBS 2605 / JCM 1781 / NBRC 1676 / NRRL YB-4239)</name>
    <name type="common">Yeast</name>
    <name type="synonym">Saccharomyces elongisporus</name>
    <dbReference type="NCBI Taxonomy" id="379508"/>
    <lineage>
        <taxon>Eukaryota</taxon>
        <taxon>Fungi</taxon>
        <taxon>Dikarya</taxon>
        <taxon>Ascomycota</taxon>
        <taxon>Saccharomycotina</taxon>
        <taxon>Pichiomycetes</taxon>
        <taxon>Debaryomycetaceae</taxon>
        <taxon>Candida/Lodderomyces clade</taxon>
        <taxon>Lodderomyces</taxon>
    </lineage>
</organism>
<dbReference type="Gene3D" id="3.60.110.10">
    <property type="entry name" value="Carbon-nitrogen hydrolase"/>
    <property type="match status" value="1"/>
</dbReference>
<evidence type="ECO:0000259" key="1">
    <source>
        <dbReference type="PROSITE" id="PS50263"/>
    </source>
</evidence>
<dbReference type="HOGENOM" id="CLU_009854_1_1_1"/>
<dbReference type="GO" id="GO:0070773">
    <property type="term" value="F:protein-N-terminal glutamine amidohydrolase activity"/>
    <property type="evidence" value="ECO:0007669"/>
    <property type="project" value="EnsemblFungi"/>
</dbReference>
<dbReference type="PANTHER" id="PTHR11750">
    <property type="entry name" value="PROTEIN N-TERMINAL AMIDASE"/>
    <property type="match status" value="1"/>
</dbReference>
<dbReference type="VEuPathDB" id="FungiDB:LELG_01101"/>
<dbReference type="EMBL" id="CH981524">
    <property type="protein sequence ID" value="EDK42923.1"/>
    <property type="molecule type" value="Genomic_DNA"/>
</dbReference>
<accession>A5DUR5</accession>
<evidence type="ECO:0000313" key="3">
    <source>
        <dbReference type="Proteomes" id="UP000001996"/>
    </source>
</evidence>
<dbReference type="PANTHER" id="PTHR11750:SF26">
    <property type="entry name" value="PROTEIN N-TERMINAL AMIDASE"/>
    <property type="match status" value="1"/>
</dbReference>
<reference evidence="2" key="2">
    <citation type="journal article" date="2009" name="Nature">
        <title>Evolution of pathogenicity and sexual reproduction in eight Candida genomes.</title>
        <authorList>
            <person name="Butler G."/>
            <person name="Rasmussen M.D."/>
            <person name="Lin M.F."/>
            <person name="Santos M.A."/>
            <person name="Sakthikumar S."/>
            <person name="Munro C.A."/>
            <person name="Rheinbay E."/>
            <person name="Grabherr M."/>
            <person name="Forche A."/>
            <person name="Reedy J.L."/>
            <person name="Agrafioti I."/>
            <person name="Arnaud M.B."/>
            <person name="Bates S."/>
            <person name="Brown A.J."/>
            <person name="Brunke S."/>
            <person name="Costanzo M.C."/>
            <person name="Fitzpatrick D.A."/>
            <person name="de Groot P.W."/>
            <person name="Harris D."/>
            <person name="Hoyer L.L."/>
            <person name="Hube B."/>
            <person name="Klis F.M."/>
            <person name="Kodira C."/>
            <person name="Lennard N."/>
            <person name="Logue M.E."/>
            <person name="Martin R."/>
            <person name="Neiman A.M."/>
            <person name="Nikolaou E."/>
            <person name="Quail M.A."/>
            <person name="Quinn J."/>
            <person name="Santos M.C."/>
            <person name="Schmitzberger F.F."/>
            <person name="Sherlock G."/>
            <person name="Shah P."/>
            <person name="Silverstein K.A."/>
            <person name="Skrzypek M.S."/>
            <person name="Soll D."/>
            <person name="Staggs R."/>
            <person name="Stansfield I."/>
            <person name="Stumpf M.P."/>
            <person name="Sudbery P.E."/>
            <person name="Srikantha T."/>
            <person name="Zeng Q."/>
            <person name="Berman J."/>
            <person name="Berriman M."/>
            <person name="Heitman J."/>
            <person name="Gow N.A."/>
            <person name="Lorenz M.C."/>
            <person name="Birren B.W."/>
            <person name="Kellis M."/>
            <person name="Cuomo C.A."/>
        </authorList>
    </citation>
    <scope>NUCLEOTIDE SEQUENCE [LARGE SCALE GENOMIC DNA]</scope>
    <source>
        <strain evidence="2">NRRL YB-4239</strain>
    </source>
</reference>
<dbReference type="SUPFAM" id="SSF56317">
    <property type="entry name" value="Carbon-nitrogen hydrolase"/>
    <property type="match status" value="1"/>
</dbReference>
<dbReference type="STRING" id="379508.A5DUR5"/>
<dbReference type="PROSITE" id="PS50263">
    <property type="entry name" value="CN_HYDROLASE"/>
    <property type="match status" value="1"/>
</dbReference>
<dbReference type="GO" id="GO:0030163">
    <property type="term" value="P:protein catabolic process"/>
    <property type="evidence" value="ECO:0007669"/>
    <property type="project" value="EnsemblFungi"/>
</dbReference>
<dbReference type="AlphaFoldDB" id="A5DUR5"/>
<reference evidence="2" key="1">
    <citation type="submission" date="2006-07" db="EMBL/GenBank/DDBJ databases">
        <title>The genome sequence of Lodderomyces elongisporus.</title>
        <authorList>
            <consortium name="The Broad Institute Genome Sequencing Platform"/>
            <person name="Birren B."/>
            <person name="Lander E."/>
            <person name="Galagan J."/>
            <person name="Nusbaum C."/>
            <person name="Devon K."/>
            <person name="Cuomo C."/>
            <person name="Jaffe D."/>
            <person name="Butler J."/>
            <person name="Alvarez P."/>
            <person name="Gnerre S."/>
            <person name="Grabherr M."/>
            <person name="Kleber M."/>
            <person name="Mauceli E."/>
            <person name="Brockman W."/>
            <person name="MacCallum I.A."/>
            <person name="Rounsley S."/>
            <person name="Young S."/>
            <person name="LaButti K."/>
            <person name="Pushparaj V."/>
            <person name="DeCaprio D."/>
            <person name="Crawford M."/>
            <person name="Koehrsen M."/>
            <person name="Engels R."/>
            <person name="Montgomery P."/>
            <person name="Pearson M."/>
            <person name="Howarth C."/>
            <person name="Larson L."/>
            <person name="Luoma S."/>
            <person name="White J."/>
            <person name="Kodira C."/>
            <person name="Zeng Q."/>
            <person name="Yandava C."/>
            <person name="Alvarado L."/>
            <person name="O'leary S."/>
            <person name="Kurtzman C."/>
            <person name="Reedy J."/>
            <person name="Heitman J."/>
        </authorList>
    </citation>
    <scope>NUCLEOTIDE SEQUENCE</scope>
    <source>
        <strain evidence="2">NRRL YB-4239</strain>
    </source>
</reference>
<dbReference type="GeneID" id="5235718"/>
<dbReference type="InterPro" id="IPR003010">
    <property type="entry name" value="C-N_Hydrolase"/>
</dbReference>
<dbReference type="eggNOG" id="ENOG502QVBD">
    <property type="taxonomic scope" value="Eukaryota"/>
</dbReference>
<dbReference type="OMA" id="MPMAWLL"/>
<evidence type="ECO:0000313" key="2">
    <source>
        <dbReference type="EMBL" id="EDK42923.1"/>
    </source>
</evidence>
<dbReference type="InterPro" id="IPR036526">
    <property type="entry name" value="C-N_Hydrolase_sf"/>
</dbReference>
<protein>
    <recommendedName>
        <fullName evidence="1">CN hydrolase domain-containing protein</fullName>
    </recommendedName>
</protein>
<dbReference type="Pfam" id="PF00795">
    <property type="entry name" value="CN_hydrolase"/>
    <property type="match status" value="1"/>
</dbReference>
<gene>
    <name evidence="2" type="ORF">LELG_01101</name>
</gene>
<dbReference type="OrthoDB" id="201515at2759"/>
<dbReference type="InParanoid" id="A5DUR5"/>
<dbReference type="FunCoup" id="A5DUR5">
    <property type="interactions" value="29"/>
</dbReference>
<feature type="domain" description="CN hydrolase" evidence="1">
    <location>
        <begin position="3"/>
        <end position="323"/>
    </location>
</feature>
<dbReference type="Proteomes" id="UP000001996">
    <property type="component" value="Unassembled WGS sequence"/>
</dbReference>
<dbReference type="GO" id="GO:0008418">
    <property type="term" value="F:protein-N-terminal asparagine amidohydrolase activity"/>
    <property type="evidence" value="ECO:0007669"/>
    <property type="project" value="EnsemblFungi"/>
</dbReference>
<dbReference type="InterPro" id="IPR039703">
    <property type="entry name" value="Nta1"/>
</dbReference>
<keyword evidence="3" id="KW-1185">Reference proteome</keyword>